<organism evidence="1 2">
    <name type="scientific">Rhododendron simsii</name>
    <name type="common">Sims's rhododendron</name>
    <dbReference type="NCBI Taxonomy" id="118357"/>
    <lineage>
        <taxon>Eukaryota</taxon>
        <taxon>Viridiplantae</taxon>
        <taxon>Streptophyta</taxon>
        <taxon>Embryophyta</taxon>
        <taxon>Tracheophyta</taxon>
        <taxon>Spermatophyta</taxon>
        <taxon>Magnoliopsida</taxon>
        <taxon>eudicotyledons</taxon>
        <taxon>Gunneridae</taxon>
        <taxon>Pentapetalae</taxon>
        <taxon>asterids</taxon>
        <taxon>Ericales</taxon>
        <taxon>Ericaceae</taxon>
        <taxon>Ericoideae</taxon>
        <taxon>Rhodoreae</taxon>
        <taxon>Rhododendron</taxon>
    </lineage>
</organism>
<keyword evidence="2" id="KW-1185">Reference proteome</keyword>
<evidence type="ECO:0000313" key="1">
    <source>
        <dbReference type="EMBL" id="KAF7146470.1"/>
    </source>
</evidence>
<sequence length="225" mass="24400">MWLVASGGNADLFLLISGGSRLSGLRLLWDPMTRGSCGSVSNGITVRVGGCGRGGGWWRRSRLKLNGSNVLDHISHEEVVDYNDPCGGVGDLTEERCHRVAKLYGSLKGRLQMRREFGGGIWVRRRGEERRGGEFVEVDTGILEVGLGIETELDLAEVDGGGGVVDGDVVGGGDEAGELEELVEMAMAWEWHYYDFDWSFFGVGADHAMASWILDISTNIHGGNI</sequence>
<accession>A0A834HE80</accession>
<name>A0A834HE80_RHOSS</name>
<comment type="caution">
    <text evidence="1">The sequence shown here is derived from an EMBL/GenBank/DDBJ whole genome shotgun (WGS) entry which is preliminary data.</text>
</comment>
<evidence type="ECO:0000313" key="2">
    <source>
        <dbReference type="Proteomes" id="UP000626092"/>
    </source>
</evidence>
<reference evidence="1" key="1">
    <citation type="submission" date="2019-11" db="EMBL/GenBank/DDBJ databases">
        <authorList>
            <person name="Liu Y."/>
            <person name="Hou J."/>
            <person name="Li T.-Q."/>
            <person name="Guan C.-H."/>
            <person name="Wu X."/>
            <person name="Wu H.-Z."/>
            <person name="Ling F."/>
            <person name="Zhang R."/>
            <person name="Shi X.-G."/>
            <person name="Ren J.-P."/>
            <person name="Chen E.-F."/>
            <person name="Sun J.-M."/>
        </authorList>
    </citation>
    <scope>NUCLEOTIDE SEQUENCE</scope>
    <source>
        <strain evidence="1">Adult_tree_wgs_1</strain>
        <tissue evidence="1">Leaves</tissue>
    </source>
</reference>
<dbReference type="OrthoDB" id="1816974at2759"/>
<dbReference type="Proteomes" id="UP000626092">
    <property type="component" value="Unassembled WGS sequence"/>
</dbReference>
<dbReference type="AlphaFoldDB" id="A0A834HE80"/>
<proteinExistence type="predicted"/>
<dbReference type="EMBL" id="WJXA01000004">
    <property type="protein sequence ID" value="KAF7146470.1"/>
    <property type="molecule type" value="Genomic_DNA"/>
</dbReference>
<protein>
    <submittedName>
        <fullName evidence="1">Uncharacterized protein</fullName>
    </submittedName>
</protein>
<gene>
    <name evidence="1" type="ORF">RHSIM_Rhsim04G0104900</name>
</gene>